<organism evidence="2 3">
    <name type="scientific">Cercospora kikuchii</name>
    <dbReference type="NCBI Taxonomy" id="84275"/>
    <lineage>
        <taxon>Eukaryota</taxon>
        <taxon>Fungi</taxon>
        <taxon>Dikarya</taxon>
        <taxon>Ascomycota</taxon>
        <taxon>Pezizomycotina</taxon>
        <taxon>Dothideomycetes</taxon>
        <taxon>Dothideomycetidae</taxon>
        <taxon>Mycosphaerellales</taxon>
        <taxon>Mycosphaerellaceae</taxon>
        <taxon>Cercospora</taxon>
    </lineage>
</organism>
<dbReference type="Proteomes" id="UP000825890">
    <property type="component" value="Unassembled WGS sequence"/>
</dbReference>
<dbReference type="AlphaFoldDB" id="A0A9P3FHJ1"/>
<dbReference type="EMBL" id="BOLY01000004">
    <property type="protein sequence ID" value="GIZ44297.1"/>
    <property type="molecule type" value="Genomic_DNA"/>
</dbReference>
<dbReference type="GeneID" id="68293075"/>
<dbReference type="Pfam" id="PF19535">
    <property type="entry name" value="DUF6060"/>
    <property type="match status" value="1"/>
</dbReference>
<feature type="transmembrane region" description="Helical" evidence="1">
    <location>
        <begin position="117"/>
        <end position="136"/>
    </location>
</feature>
<comment type="caution">
    <text evidence="2">The sequence shown here is derived from an EMBL/GenBank/DDBJ whole genome shotgun (WGS) entry which is preliminary data.</text>
</comment>
<dbReference type="OrthoDB" id="5213182at2759"/>
<keyword evidence="3" id="KW-1185">Reference proteome</keyword>
<dbReference type="RefSeq" id="XP_044658784.1">
    <property type="nucleotide sequence ID" value="XM_044802849.1"/>
</dbReference>
<reference evidence="2 3" key="1">
    <citation type="submission" date="2021-01" db="EMBL/GenBank/DDBJ databases">
        <title>Cercospora kikuchii MAFF 305040 whole genome shotgun sequence.</title>
        <authorList>
            <person name="Kashiwa T."/>
            <person name="Suzuki T."/>
        </authorList>
    </citation>
    <scope>NUCLEOTIDE SEQUENCE [LARGE SCALE GENOMIC DNA]</scope>
    <source>
        <strain evidence="2 3">MAFF 305040</strain>
    </source>
</reference>
<keyword evidence="1" id="KW-0812">Transmembrane</keyword>
<sequence length="363" mass="39128">MDGSYSDAQMLWPVSGQPLNCSGILGTPIVANTTGSRVCGVQTNRTIAERCCGSATIQEYQCWLYCETTDSMSDWTRCANEGIETGYGWGPFCQGDLMSNNTETLTSSAFRSSMPRYSWIISALLFAFIFVGPAQATIVHSLRDLEDAATDTLVKRQSSNGGCSLNIDRTYTSLVHGSKKVSDNFDCTNTGGDFCAFDLQVQTPLTENNRTFNESSAAETMYDGFFDVLSNATEGRRYPAMSSTNLTRGVAVSKGQMFFLGWTPISFCVNGTTMGCSDTLEGAEDGSYFEACGPTYVNNGDENSSIQGLLNPVVSTYKKKLSFEATGACSLTMACRSLDKGYSETIGWHGESELALASAGGTR</sequence>
<name>A0A9P3FHJ1_9PEZI</name>
<evidence type="ECO:0000313" key="3">
    <source>
        <dbReference type="Proteomes" id="UP000825890"/>
    </source>
</evidence>
<evidence type="ECO:0000313" key="2">
    <source>
        <dbReference type="EMBL" id="GIZ44297.1"/>
    </source>
</evidence>
<protein>
    <submittedName>
        <fullName evidence="2">Uncharacterized protein</fullName>
    </submittedName>
</protein>
<keyword evidence="1" id="KW-0472">Membrane</keyword>
<dbReference type="InterPro" id="IPR045702">
    <property type="entry name" value="DUF6060"/>
</dbReference>
<proteinExistence type="predicted"/>
<gene>
    <name evidence="2" type="ORF">CKM354_000750000</name>
</gene>
<evidence type="ECO:0000256" key="1">
    <source>
        <dbReference type="SAM" id="Phobius"/>
    </source>
</evidence>
<keyword evidence="1" id="KW-1133">Transmembrane helix</keyword>
<accession>A0A9P3FHJ1</accession>